<dbReference type="SUPFAM" id="SSF56935">
    <property type="entry name" value="Porins"/>
    <property type="match status" value="1"/>
</dbReference>
<dbReference type="EMBL" id="UOFB01000341">
    <property type="protein sequence ID" value="VAW49280.1"/>
    <property type="molecule type" value="Genomic_DNA"/>
</dbReference>
<sequence>MKKSFKLKTLLASLVVASSVTLAPVAAQAGVSANVGMVSNYVFRGVEQTDSASASAGLDYENESGLYVGTWIADVTDGLEYDLYAGWAGEFDGVSLGLGGTYYGYTDRAFDEPYKEVNLSVGFAGVTLGYDKGIHELAKEEDYSNAYISYERNDFSATYGVYDANIDAKKDAMNYLDLGYSFELAKGLDGSVNYIYASPEDSNNDPETYLILGISKSFDVM</sequence>
<organism evidence="1">
    <name type="scientific">hydrothermal vent metagenome</name>
    <dbReference type="NCBI Taxonomy" id="652676"/>
    <lineage>
        <taxon>unclassified sequences</taxon>
        <taxon>metagenomes</taxon>
        <taxon>ecological metagenomes</taxon>
    </lineage>
</organism>
<dbReference type="InterPro" id="IPR010239">
    <property type="entry name" value="CHP02001"/>
</dbReference>
<reference evidence="1" key="1">
    <citation type="submission" date="2018-06" db="EMBL/GenBank/DDBJ databases">
        <authorList>
            <person name="Zhirakovskaya E."/>
        </authorList>
    </citation>
    <scope>NUCLEOTIDE SEQUENCE</scope>
</reference>
<evidence type="ECO:0000313" key="1">
    <source>
        <dbReference type="EMBL" id="VAW49280.1"/>
    </source>
</evidence>
<dbReference type="NCBIfam" id="TIGR02001">
    <property type="entry name" value="gcw_chp"/>
    <property type="match status" value="1"/>
</dbReference>
<protein>
    <submittedName>
        <fullName evidence="1">Uncharacterized protein</fullName>
    </submittedName>
</protein>
<gene>
    <name evidence="1" type="ORF">MNBD_GAMMA04-1549</name>
</gene>
<proteinExistence type="predicted"/>
<dbReference type="AlphaFoldDB" id="A0A3B0WA34"/>
<dbReference type="Pfam" id="PF09694">
    <property type="entry name" value="Gcw_chp"/>
    <property type="match status" value="1"/>
</dbReference>
<accession>A0A3B0WA34</accession>
<name>A0A3B0WA34_9ZZZZ</name>